<reference evidence="2 3" key="1">
    <citation type="submission" date="2020-07" db="EMBL/GenBank/DDBJ databases">
        <title>Comparative genomics of pyrophilous fungi reveals a link between fire events and developmental genes.</title>
        <authorList>
            <consortium name="DOE Joint Genome Institute"/>
            <person name="Steindorff A.S."/>
            <person name="Carver A."/>
            <person name="Calhoun S."/>
            <person name="Stillman K."/>
            <person name="Liu H."/>
            <person name="Lipzen A."/>
            <person name="Pangilinan J."/>
            <person name="Labutti K."/>
            <person name="Bruns T.D."/>
            <person name="Grigoriev I.V."/>
        </authorList>
    </citation>
    <scope>NUCLEOTIDE SEQUENCE [LARGE SCALE GENOMIC DNA]</scope>
    <source>
        <strain evidence="2 3">CBS 144469</strain>
    </source>
</reference>
<feature type="transmembrane region" description="Helical" evidence="1">
    <location>
        <begin position="216"/>
        <end position="237"/>
    </location>
</feature>
<comment type="caution">
    <text evidence="2">The sequence shown here is derived from an EMBL/GenBank/DDBJ whole genome shotgun (WGS) entry which is preliminary data.</text>
</comment>
<evidence type="ECO:0000313" key="3">
    <source>
        <dbReference type="Proteomes" id="UP000521943"/>
    </source>
</evidence>
<dbReference type="AlphaFoldDB" id="A0A8H6HCM2"/>
<evidence type="ECO:0000256" key="1">
    <source>
        <dbReference type="SAM" id="Phobius"/>
    </source>
</evidence>
<dbReference type="EMBL" id="JACGCI010000137">
    <property type="protein sequence ID" value="KAF6743722.1"/>
    <property type="molecule type" value="Genomic_DNA"/>
</dbReference>
<sequence length="348" mass="38942">MAMSSQSKGEAPLLQFFNLYSPGFQYDPQQPATSESRRLRQYKGWKKKDSREKEAHFKFKQALTAQFNQNYGTDEESLTSWQALCAAVRIDPTPDTLQEARRAFGKVHVNLVDLTQGYDNGKPVTIFETVAELSKYTKENDLIFPKDRAKAGGLLRCLLRNINNPMADRRSGGARELSVTTDFPTSYKLLLTLSLLLPTTIAALSLSHHLGRSSAYLAPTTSLLTLLHALVVGTLCYRQSRLPPTFSPRGVLRSPATRTGNLAASYALYVLWVVTFVLLVIATSRAAYWFMHPPGAMMLDRKRAALEAGLSGVQACVTLVFAVVCTRDRRRFRARTQRQTPGWASWFL</sequence>
<keyword evidence="1" id="KW-1133">Transmembrane helix</keyword>
<keyword evidence="3" id="KW-1185">Reference proteome</keyword>
<accession>A0A8H6HCM2</accession>
<dbReference type="Proteomes" id="UP000521943">
    <property type="component" value="Unassembled WGS sequence"/>
</dbReference>
<organism evidence="2 3">
    <name type="scientific">Ephemerocybe angulata</name>
    <dbReference type="NCBI Taxonomy" id="980116"/>
    <lineage>
        <taxon>Eukaryota</taxon>
        <taxon>Fungi</taxon>
        <taxon>Dikarya</taxon>
        <taxon>Basidiomycota</taxon>
        <taxon>Agaricomycotina</taxon>
        <taxon>Agaricomycetes</taxon>
        <taxon>Agaricomycetidae</taxon>
        <taxon>Agaricales</taxon>
        <taxon>Agaricineae</taxon>
        <taxon>Psathyrellaceae</taxon>
        <taxon>Ephemerocybe</taxon>
    </lineage>
</organism>
<dbReference type="OrthoDB" id="3021937at2759"/>
<feature type="transmembrane region" description="Helical" evidence="1">
    <location>
        <begin position="266"/>
        <end position="288"/>
    </location>
</feature>
<keyword evidence="1" id="KW-0812">Transmembrane</keyword>
<evidence type="ECO:0000313" key="2">
    <source>
        <dbReference type="EMBL" id="KAF6743722.1"/>
    </source>
</evidence>
<protein>
    <submittedName>
        <fullName evidence="2">Uncharacterized protein</fullName>
    </submittedName>
</protein>
<dbReference type="PANTHER" id="PTHR38846">
    <property type="entry name" value="C3H1-TYPE DOMAIN-CONTAINING PROTEIN"/>
    <property type="match status" value="1"/>
</dbReference>
<name>A0A8H6HCM2_9AGAR</name>
<keyword evidence="1" id="KW-0472">Membrane</keyword>
<feature type="transmembrane region" description="Helical" evidence="1">
    <location>
        <begin position="308"/>
        <end position="326"/>
    </location>
</feature>
<gene>
    <name evidence="2" type="ORF">DFP72DRAFT_1177637</name>
</gene>
<proteinExistence type="predicted"/>
<dbReference type="PANTHER" id="PTHR38846:SF1">
    <property type="entry name" value="C3H1-TYPE DOMAIN-CONTAINING PROTEIN"/>
    <property type="match status" value="1"/>
</dbReference>
<feature type="transmembrane region" description="Helical" evidence="1">
    <location>
        <begin position="189"/>
        <end position="210"/>
    </location>
</feature>